<proteinExistence type="predicted"/>
<dbReference type="InterPro" id="IPR036388">
    <property type="entry name" value="WH-like_DNA-bd_sf"/>
</dbReference>
<dbReference type="InterPro" id="IPR000835">
    <property type="entry name" value="HTH_MarR-typ"/>
</dbReference>
<accession>A0A2W5Z1A0</accession>
<dbReference type="Gene3D" id="1.10.10.10">
    <property type="entry name" value="Winged helix-like DNA-binding domain superfamily/Winged helix DNA-binding domain"/>
    <property type="match status" value="1"/>
</dbReference>
<organism evidence="3 4">
    <name type="scientific">Candidatus Aeolococcus gillhamiae</name>
    <dbReference type="NCBI Taxonomy" id="3127015"/>
    <lineage>
        <taxon>Bacteria</taxon>
        <taxon>Bacillati</taxon>
        <taxon>Candidatus Dormiibacterota</taxon>
        <taxon>Candidatus Dormibacteria</taxon>
        <taxon>Candidatus Aeolococcales</taxon>
        <taxon>Candidatus Aeolococcaceae</taxon>
        <taxon>Candidatus Aeolococcus</taxon>
    </lineage>
</organism>
<evidence type="ECO:0000313" key="5">
    <source>
        <dbReference type="Proteomes" id="UP000606991"/>
    </source>
</evidence>
<dbReference type="InterPro" id="IPR036390">
    <property type="entry name" value="WH_DNA-bd_sf"/>
</dbReference>
<gene>
    <name evidence="3" type="ORF">DLM65_14480</name>
    <name evidence="2" type="ORF">JF886_04825</name>
</gene>
<dbReference type="GO" id="GO:0003700">
    <property type="term" value="F:DNA-binding transcription factor activity"/>
    <property type="evidence" value="ECO:0007669"/>
    <property type="project" value="InterPro"/>
</dbReference>
<feature type="domain" description="HTH marR-type" evidence="1">
    <location>
        <begin position="9"/>
        <end position="144"/>
    </location>
</feature>
<comment type="caution">
    <text evidence="3">The sequence shown here is derived from an EMBL/GenBank/DDBJ whole genome shotgun (WGS) entry which is preliminary data.</text>
</comment>
<dbReference type="InterPro" id="IPR039422">
    <property type="entry name" value="MarR/SlyA-like"/>
</dbReference>
<evidence type="ECO:0000259" key="1">
    <source>
        <dbReference type="PROSITE" id="PS50995"/>
    </source>
</evidence>
<dbReference type="EMBL" id="JAEKNS010000055">
    <property type="protein sequence ID" value="MBJ7594179.1"/>
    <property type="molecule type" value="Genomic_DNA"/>
</dbReference>
<evidence type="ECO:0000313" key="2">
    <source>
        <dbReference type="EMBL" id="MBJ7594179.1"/>
    </source>
</evidence>
<dbReference type="CDD" id="cd00090">
    <property type="entry name" value="HTH_ARSR"/>
    <property type="match status" value="1"/>
</dbReference>
<dbReference type="RefSeq" id="WP_337310145.1">
    <property type="nucleotide sequence ID" value="NZ_JAEKNS010000055.1"/>
</dbReference>
<reference evidence="2 5" key="3">
    <citation type="submission" date="2020-10" db="EMBL/GenBank/DDBJ databases">
        <title>Ca. Dormibacterota MAGs.</title>
        <authorList>
            <person name="Montgomery K."/>
        </authorList>
    </citation>
    <scope>NUCLEOTIDE SEQUENCE [LARGE SCALE GENOMIC DNA]</scope>
    <source>
        <strain evidence="2">SC8812_S17_18</strain>
    </source>
</reference>
<dbReference type="SUPFAM" id="SSF46785">
    <property type="entry name" value="Winged helix' DNA-binding domain"/>
    <property type="match status" value="1"/>
</dbReference>
<reference evidence="3 4" key="1">
    <citation type="journal article" date="2017" name="Nature">
        <title>Atmospheric trace gases support primary production in Antarctic desert surface soil.</title>
        <authorList>
            <person name="Ji M."/>
            <person name="Greening C."/>
            <person name="Vanwonterghem I."/>
            <person name="Carere C.R."/>
            <person name="Bay S.K."/>
            <person name="Steen J.A."/>
            <person name="Montgomery K."/>
            <person name="Lines T."/>
            <person name="Beardall J."/>
            <person name="van Dorst J."/>
            <person name="Snape I."/>
            <person name="Stott M.B."/>
            <person name="Hugenholtz P."/>
            <person name="Ferrari B.C."/>
        </authorList>
    </citation>
    <scope>NUCLEOTIDE SEQUENCE [LARGE SCALE GENOMIC DNA]</scope>
    <source>
        <strain evidence="3">RRmetagenome_bin12</strain>
    </source>
</reference>
<dbReference type="PRINTS" id="PR00598">
    <property type="entry name" value="HTHMARR"/>
</dbReference>
<dbReference type="Proteomes" id="UP000606991">
    <property type="component" value="Unassembled WGS sequence"/>
</dbReference>
<dbReference type="Proteomes" id="UP000248724">
    <property type="component" value="Unassembled WGS sequence"/>
</dbReference>
<evidence type="ECO:0000313" key="4">
    <source>
        <dbReference type="Proteomes" id="UP000248724"/>
    </source>
</evidence>
<dbReference type="AlphaFoldDB" id="A0A2W5Z1A0"/>
<dbReference type="Pfam" id="PF12802">
    <property type="entry name" value="MarR_2"/>
    <property type="match status" value="1"/>
</dbReference>
<dbReference type="SMART" id="SM00347">
    <property type="entry name" value="HTH_MARR"/>
    <property type="match status" value="1"/>
</dbReference>
<dbReference type="GO" id="GO:0006950">
    <property type="term" value="P:response to stress"/>
    <property type="evidence" value="ECO:0007669"/>
    <property type="project" value="TreeGrafter"/>
</dbReference>
<dbReference type="PANTHER" id="PTHR33164">
    <property type="entry name" value="TRANSCRIPTIONAL REGULATOR, MARR FAMILY"/>
    <property type="match status" value="1"/>
</dbReference>
<evidence type="ECO:0000313" key="3">
    <source>
        <dbReference type="EMBL" id="PZR77907.1"/>
    </source>
</evidence>
<dbReference type="InterPro" id="IPR011991">
    <property type="entry name" value="ArsR-like_HTH"/>
</dbReference>
<accession>A0A934JVW4</accession>
<protein>
    <submittedName>
        <fullName evidence="2">MarR family transcriptional regulator</fullName>
    </submittedName>
</protein>
<reference evidence="3" key="2">
    <citation type="submission" date="2018-05" db="EMBL/GenBank/DDBJ databases">
        <authorList>
            <person name="Ferrari B."/>
        </authorList>
    </citation>
    <scope>NUCLEOTIDE SEQUENCE</scope>
    <source>
        <strain evidence="3">RRmetagenome_bin12</strain>
    </source>
</reference>
<sequence length="156" mass="16766">MTAPVAVPRPDLTAAVDAVQAWIDRRQRGMLAHLHACNQSPAQLHVLGVLREVAPITVTQLASRLGISPPSTSAMLDRMVDAGLVERTRSEEDRRTVSVSLTSAGETALKEAIGGRRGLLERVLGRLDPTELSDTIRVLHRLEQALEQEGPTAPGA</sequence>
<dbReference type="PROSITE" id="PS50995">
    <property type="entry name" value="HTH_MARR_2"/>
    <property type="match status" value="1"/>
</dbReference>
<dbReference type="PANTHER" id="PTHR33164:SF99">
    <property type="entry name" value="MARR FAMILY REGULATORY PROTEIN"/>
    <property type="match status" value="1"/>
</dbReference>
<name>A0A2W5Z1A0_9BACT</name>
<dbReference type="EMBL" id="QHBU01000278">
    <property type="protein sequence ID" value="PZR77907.1"/>
    <property type="molecule type" value="Genomic_DNA"/>
</dbReference>